<dbReference type="Proteomes" id="UP000076512">
    <property type="component" value="Unassembled WGS sequence"/>
</dbReference>
<proteinExistence type="predicted"/>
<dbReference type="OrthoDB" id="786532at2"/>
<organism evidence="1 2">
    <name type="scientific">Nocardia terpenica</name>
    <dbReference type="NCBI Taxonomy" id="455432"/>
    <lineage>
        <taxon>Bacteria</taxon>
        <taxon>Bacillati</taxon>
        <taxon>Actinomycetota</taxon>
        <taxon>Actinomycetes</taxon>
        <taxon>Mycobacteriales</taxon>
        <taxon>Nocardiaceae</taxon>
        <taxon>Nocardia</taxon>
    </lineage>
</organism>
<reference evidence="1 2" key="1">
    <citation type="submission" date="2016-04" db="EMBL/GenBank/DDBJ databases">
        <authorList>
            <person name="Evans L.H."/>
            <person name="Alamgir A."/>
            <person name="Owens N."/>
            <person name="Weber N.D."/>
            <person name="Virtaneva K."/>
            <person name="Barbian K."/>
            <person name="Babar A."/>
            <person name="Rosenke K."/>
        </authorList>
    </citation>
    <scope>NUCLEOTIDE SEQUENCE [LARGE SCALE GENOMIC DNA]</scope>
    <source>
        <strain evidence="1 2">IFM 0406</strain>
    </source>
</reference>
<dbReference type="RefSeq" id="WP_067589258.1">
    <property type="nucleotide sequence ID" value="NZ_JABMCZ010000004.1"/>
</dbReference>
<dbReference type="AlphaFoldDB" id="A0A164M129"/>
<evidence type="ECO:0000313" key="1">
    <source>
        <dbReference type="EMBL" id="KZM72926.1"/>
    </source>
</evidence>
<evidence type="ECO:0000313" key="2">
    <source>
        <dbReference type="Proteomes" id="UP000076512"/>
    </source>
</evidence>
<dbReference type="STRING" id="455432.AWN90_29710"/>
<name>A0A164M129_9NOCA</name>
<dbReference type="EMBL" id="LWGR01000007">
    <property type="protein sequence ID" value="KZM72926.1"/>
    <property type="molecule type" value="Genomic_DNA"/>
</dbReference>
<comment type="caution">
    <text evidence="1">The sequence shown here is derived from an EMBL/GenBank/DDBJ whole genome shotgun (WGS) entry which is preliminary data.</text>
</comment>
<keyword evidence="2" id="KW-1185">Reference proteome</keyword>
<gene>
    <name evidence="1" type="ORF">AWN90_29710</name>
</gene>
<protein>
    <submittedName>
        <fullName evidence="1">Uncharacterized protein</fullName>
    </submittedName>
</protein>
<sequence>MSGGDDVSRWESALAGLDTLPRQRVSVYGSWLWWRLGRDRRRGLSRRELVGLLRTGMCAQSVLSLLHCRGVSPVGATARATVAALVPSRNSTLFGHLLTACGTSPRRVPFAVRALVRLTAWVPIAPVDRGLRSLIEELAAQHPAAAPRPAMRLLTLARHLRAAHADLIIAVESRQPLAEPMRRWSLAAATTAAYAVVSHPQLYRAAGILTPPGMPDDVAHCHHAEPVPAPRSAAPPVPAARSAVRPLFTHCPALGPGLPLCPGCVPQSA</sequence>
<accession>A0A164M129</accession>